<dbReference type="FunFam" id="2.70.150.10:FF:000020">
    <property type="entry name" value="Copper-exporting P-type ATPase A"/>
    <property type="match status" value="1"/>
</dbReference>
<keyword evidence="8" id="KW-1278">Translocase</keyword>
<keyword evidence="3" id="KW-1003">Cell membrane</keyword>
<dbReference type="Pfam" id="PF19335">
    <property type="entry name" value="HMBD"/>
    <property type="match status" value="2"/>
</dbReference>
<evidence type="ECO:0000256" key="11">
    <source>
        <dbReference type="SAM" id="MobiDB-lite"/>
    </source>
</evidence>
<dbReference type="GO" id="GO:0005507">
    <property type="term" value="F:copper ion binding"/>
    <property type="evidence" value="ECO:0007669"/>
    <property type="project" value="TreeGrafter"/>
</dbReference>
<dbReference type="SUPFAM" id="SSF81653">
    <property type="entry name" value="Calcium ATPase, transduction domain A"/>
    <property type="match status" value="1"/>
</dbReference>
<dbReference type="EMBL" id="LAZR01001461">
    <property type="protein sequence ID" value="KKN44241.1"/>
    <property type="molecule type" value="Genomic_DNA"/>
</dbReference>
<feature type="transmembrane region" description="Helical" evidence="12">
    <location>
        <begin position="202"/>
        <end position="222"/>
    </location>
</feature>
<dbReference type="Pfam" id="PF00122">
    <property type="entry name" value="E1-E2_ATPase"/>
    <property type="match status" value="1"/>
</dbReference>
<keyword evidence="6" id="KW-0547">Nucleotide-binding</keyword>
<evidence type="ECO:0000256" key="5">
    <source>
        <dbReference type="ARBA" id="ARBA00022723"/>
    </source>
</evidence>
<feature type="region of interest" description="Disordered" evidence="11">
    <location>
        <begin position="87"/>
        <end position="108"/>
    </location>
</feature>
<dbReference type="InterPro" id="IPR007029">
    <property type="entry name" value="YHS_dom"/>
</dbReference>
<evidence type="ECO:0000256" key="3">
    <source>
        <dbReference type="ARBA" id="ARBA00022475"/>
    </source>
</evidence>
<keyword evidence="7" id="KW-0067">ATP-binding</keyword>
<organism evidence="14">
    <name type="scientific">marine sediment metagenome</name>
    <dbReference type="NCBI Taxonomy" id="412755"/>
    <lineage>
        <taxon>unclassified sequences</taxon>
        <taxon>metagenomes</taxon>
        <taxon>ecological metagenomes</taxon>
    </lineage>
</organism>
<dbReference type="PANTHER" id="PTHR43520">
    <property type="entry name" value="ATP7, ISOFORM B"/>
    <property type="match status" value="1"/>
</dbReference>
<dbReference type="Gene3D" id="2.70.150.10">
    <property type="entry name" value="Calcium-transporting ATPase, cytoplasmic transduction domain A"/>
    <property type="match status" value="1"/>
</dbReference>
<evidence type="ECO:0000256" key="4">
    <source>
        <dbReference type="ARBA" id="ARBA00022692"/>
    </source>
</evidence>
<dbReference type="InterPro" id="IPR012348">
    <property type="entry name" value="RNR-like"/>
</dbReference>
<sequence>MNIDPVCGMTVTENSEYHINHMSKLYYFCSKHCLDKFSASPNQYLNDKKPKAASGCGCGEKKATEQNSADESSGCCGGSKQEQLEDKTQSDSCCGGTPKDSHQPEDKNIASVSKSGVIKEYTCPMHPEVIQDHPGSCPKCGMALELKTIPVSDTKTEYTCPMHPEIVQDHPGSCPKCGMALELQTVDAKEDTTELDFMTRRLWLSAILAIPVFFSAMAAEFWPNVINGLISPVERQWLELILSAPVVWWAGWVFFQRGWQSIVSRHLNMFTLIAIGVGIAWIYSFIAVVMPGIFPAAVFSDAGIVPVYFEAAAVITALVLLGQVMELRARSQTNAAIKLLLGLAPKTARIVREDGTEEDIPLEQVQPGDQLRVRPGEKVPVDGEVIDGESNVDESMVTGEPIPVTKITGEKLIGATVNGTGGLLMRAEKVGADTLLSQIVHMVADAQRSRAPIQKIVDAAEGSKAAVYENYNEIFFILCPTKTRTFKNERTALN</sequence>
<evidence type="ECO:0000256" key="9">
    <source>
        <dbReference type="ARBA" id="ARBA00022989"/>
    </source>
</evidence>
<reference evidence="14" key="1">
    <citation type="journal article" date="2015" name="Nature">
        <title>Complex archaea that bridge the gap between prokaryotes and eukaryotes.</title>
        <authorList>
            <person name="Spang A."/>
            <person name="Saw J.H."/>
            <person name="Jorgensen S.L."/>
            <person name="Zaremba-Niedzwiedzka K."/>
            <person name="Martijn J."/>
            <person name="Lind A.E."/>
            <person name="van Eijk R."/>
            <person name="Schleper C."/>
            <person name="Guy L."/>
            <person name="Ettema T.J."/>
        </authorList>
    </citation>
    <scope>NUCLEOTIDE SEQUENCE</scope>
</reference>
<feature type="compositionally biased region" description="Basic and acidic residues" evidence="11">
    <location>
        <begin position="99"/>
        <end position="108"/>
    </location>
</feature>
<feature type="transmembrane region" description="Helical" evidence="12">
    <location>
        <begin position="237"/>
        <end position="255"/>
    </location>
</feature>
<dbReference type="Gene3D" id="1.10.620.20">
    <property type="entry name" value="Ribonucleotide Reductase, subunit A"/>
    <property type="match status" value="1"/>
</dbReference>
<dbReference type="InterPro" id="IPR011017">
    <property type="entry name" value="TRASH_dom"/>
</dbReference>
<evidence type="ECO:0000256" key="6">
    <source>
        <dbReference type="ARBA" id="ARBA00022741"/>
    </source>
</evidence>
<evidence type="ECO:0000256" key="1">
    <source>
        <dbReference type="ARBA" id="ARBA00004651"/>
    </source>
</evidence>
<dbReference type="GO" id="GO:0005886">
    <property type="term" value="C:plasma membrane"/>
    <property type="evidence" value="ECO:0007669"/>
    <property type="project" value="UniProtKB-SubCell"/>
</dbReference>
<dbReference type="GO" id="GO:0005524">
    <property type="term" value="F:ATP binding"/>
    <property type="evidence" value="ECO:0007669"/>
    <property type="project" value="UniProtKB-KW"/>
</dbReference>
<accession>A0A0F9T5K3</accession>
<feature type="transmembrane region" description="Helical" evidence="12">
    <location>
        <begin position="302"/>
        <end position="321"/>
    </location>
</feature>
<dbReference type="GO" id="GO:0055070">
    <property type="term" value="P:copper ion homeostasis"/>
    <property type="evidence" value="ECO:0007669"/>
    <property type="project" value="TreeGrafter"/>
</dbReference>
<keyword evidence="5" id="KW-0479">Metal-binding</keyword>
<dbReference type="AlphaFoldDB" id="A0A0F9T5K3"/>
<feature type="transmembrane region" description="Helical" evidence="12">
    <location>
        <begin position="267"/>
        <end position="290"/>
    </location>
</feature>
<dbReference type="PANTHER" id="PTHR43520:SF8">
    <property type="entry name" value="P-TYPE CU(+) TRANSPORTER"/>
    <property type="match status" value="1"/>
</dbReference>
<proteinExistence type="inferred from homology"/>
<comment type="caution">
    <text evidence="14">The sequence shown here is derived from an EMBL/GenBank/DDBJ whole genome shotgun (WGS) entry which is preliminary data.</text>
</comment>
<dbReference type="InterPro" id="IPR045800">
    <property type="entry name" value="HMBD"/>
</dbReference>
<comment type="similarity">
    <text evidence="2">Belongs to the cation transport ATPase (P-type) (TC 3.A.3) family. Type IB subfamily.</text>
</comment>
<dbReference type="InterPro" id="IPR059000">
    <property type="entry name" value="ATPase_P-type_domA"/>
</dbReference>
<evidence type="ECO:0000256" key="8">
    <source>
        <dbReference type="ARBA" id="ARBA00022967"/>
    </source>
</evidence>
<evidence type="ECO:0000256" key="7">
    <source>
        <dbReference type="ARBA" id="ARBA00022840"/>
    </source>
</evidence>
<dbReference type="Pfam" id="PF04945">
    <property type="entry name" value="YHS"/>
    <property type="match status" value="1"/>
</dbReference>
<keyword evidence="4 12" id="KW-0812">Transmembrane</keyword>
<protein>
    <recommendedName>
        <fullName evidence="13">TRASH domain-containing protein</fullName>
    </recommendedName>
</protein>
<dbReference type="GO" id="GO:0016491">
    <property type="term" value="F:oxidoreductase activity"/>
    <property type="evidence" value="ECO:0007669"/>
    <property type="project" value="InterPro"/>
</dbReference>
<evidence type="ECO:0000259" key="13">
    <source>
        <dbReference type="SMART" id="SM00746"/>
    </source>
</evidence>
<evidence type="ECO:0000256" key="12">
    <source>
        <dbReference type="SAM" id="Phobius"/>
    </source>
</evidence>
<keyword evidence="9 12" id="KW-1133">Transmembrane helix</keyword>
<evidence type="ECO:0000256" key="2">
    <source>
        <dbReference type="ARBA" id="ARBA00006024"/>
    </source>
</evidence>
<keyword evidence="10 12" id="KW-0472">Membrane</keyword>
<evidence type="ECO:0000313" key="14">
    <source>
        <dbReference type="EMBL" id="KKN44241.1"/>
    </source>
</evidence>
<feature type="non-terminal residue" evidence="14">
    <location>
        <position position="494"/>
    </location>
</feature>
<evidence type="ECO:0000256" key="10">
    <source>
        <dbReference type="ARBA" id="ARBA00023136"/>
    </source>
</evidence>
<feature type="domain" description="TRASH" evidence="13">
    <location>
        <begin position="4"/>
        <end position="41"/>
    </location>
</feature>
<dbReference type="SMART" id="SM00746">
    <property type="entry name" value="TRASH"/>
    <property type="match status" value="1"/>
</dbReference>
<gene>
    <name evidence="14" type="ORF">LCGC14_0695230</name>
</gene>
<dbReference type="GO" id="GO:0043682">
    <property type="term" value="F:P-type divalent copper transporter activity"/>
    <property type="evidence" value="ECO:0007669"/>
    <property type="project" value="TreeGrafter"/>
</dbReference>
<dbReference type="InterPro" id="IPR008250">
    <property type="entry name" value="ATPase_P-typ_transduc_dom_A_sf"/>
</dbReference>
<name>A0A0F9T5K3_9ZZZZ</name>
<comment type="subcellular location">
    <subcellularLocation>
        <location evidence="1">Cell membrane</location>
        <topology evidence="1">Multi-pass membrane protein</topology>
    </subcellularLocation>
</comment>